<dbReference type="Proteomes" id="UP000739180">
    <property type="component" value="Unassembled WGS sequence"/>
</dbReference>
<dbReference type="InterPro" id="IPR022109">
    <property type="entry name" value="DUF3649"/>
</dbReference>
<gene>
    <name evidence="2" type="ORF">FGS76_08940</name>
</gene>
<sequence length="98" mass="9881">MSKISSQRLAGSPRLGVALRALFAVFGGYGLAAASATAMALWLPMTRADAVITGTLLSFLVYAVAVLWAFSARSVARAGAGILIPAALCAALAWLGGA</sequence>
<evidence type="ECO:0000313" key="2">
    <source>
        <dbReference type="EMBL" id="TMW12889.1"/>
    </source>
</evidence>
<name>A0ABY2XN48_9GAMM</name>
<feature type="transmembrane region" description="Helical" evidence="1">
    <location>
        <begin position="78"/>
        <end position="97"/>
    </location>
</feature>
<dbReference type="RefSeq" id="WP_138772290.1">
    <property type="nucleotide sequence ID" value="NZ_JBHSSX010000198.1"/>
</dbReference>
<dbReference type="EMBL" id="VCQT01000028">
    <property type="protein sequence ID" value="TMW12889.1"/>
    <property type="molecule type" value="Genomic_DNA"/>
</dbReference>
<keyword evidence="3" id="KW-1185">Reference proteome</keyword>
<feature type="transmembrane region" description="Helical" evidence="1">
    <location>
        <begin position="50"/>
        <end position="71"/>
    </location>
</feature>
<evidence type="ECO:0000313" key="3">
    <source>
        <dbReference type="Proteomes" id="UP000739180"/>
    </source>
</evidence>
<dbReference type="Pfam" id="PF12365">
    <property type="entry name" value="DUF3649"/>
    <property type="match status" value="1"/>
</dbReference>
<comment type="caution">
    <text evidence="2">The sequence shown here is derived from an EMBL/GenBank/DDBJ whole genome shotgun (WGS) entry which is preliminary data.</text>
</comment>
<keyword evidence="1" id="KW-0472">Membrane</keyword>
<feature type="transmembrane region" description="Helical" evidence="1">
    <location>
        <begin position="21"/>
        <end position="44"/>
    </location>
</feature>
<evidence type="ECO:0000256" key="1">
    <source>
        <dbReference type="SAM" id="Phobius"/>
    </source>
</evidence>
<proteinExistence type="predicted"/>
<organism evidence="2 3">
    <name type="scientific">Alloalcanivorax gelatiniphagus</name>
    <dbReference type="NCBI Taxonomy" id="1194167"/>
    <lineage>
        <taxon>Bacteria</taxon>
        <taxon>Pseudomonadati</taxon>
        <taxon>Pseudomonadota</taxon>
        <taxon>Gammaproteobacteria</taxon>
        <taxon>Oceanospirillales</taxon>
        <taxon>Alcanivoracaceae</taxon>
        <taxon>Alloalcanivorax</taxon>
    </lineage>
</organism>
<keyword evidence="1" id="KW-1133">Transmembrane helix</keyword>
<protein>
    <submittedName>
        <fullName evidence="2">Iron transporter</fullName>
    </submittedName>
</protein>
<accession>A0ABY2XN48</accession>
<keyword evidence="1" id="KW-0812">Transmembrane</keyword>
<reference evidence="2 3" key="1">
    <citation type="submission" date="2019-05" db="EMBL/GenBank/DDBJ databases">
        <title>Genome of Alcanivorax gelatiniphagus, an oil degrading marine bacteria.</title>
        <authorList>
            <person name="Kwon K.K."/>
        </authorList>
    </citation>
    <scope>NUCLEOTIDE SEQUENCE [LARGE SCALE GENOMIC DNA]</scope>
    <source>
        <strain evidence="2 3">MEBiC 08158</strain>
    </source>
</reference>